<feature type="compositionally biased region" description="Polar residues" evidence="1">
    <location>
        <begin position="40"/>
        <end position="51"/>
    </location>
</feature>
<accession>A0A3G6NRU7</accession>
<dbReference type="AlphaFoldDB" id="A0A3G6NRU7"/>
<proteinExistence type="predicted"/>
<name>A0A3G6NRU7_CHRCU</name>
<evidence type="ECO:0008006" key="4">
    <source>
        <dbReference type="Google" id="ProtNLM"/>
    </source>
</evidence>
<dbReference type="RefSeq" id="WP_123876824.1">
    <property type="nucleotide sequence ID" value="NZ_CP033920.1"/>
</dbReference>
<dbReference type="OrthoDB" id="917674at2"/>
<feature type="compositionally biased region" description="Basic and acidic residues" evidence="1">
    <location>
        <begin position="27"/>
        <end position="39"/>
    </location>
</feature>
<keyword evidence="3" id="KW-1185">Reference proteome</keyword>
<protein>
    <recommendedName>
        <fullName evidence="4">PRTRC system protein F</fullName>
    </recommendedName>
</protein>
<dbReference type="KEGG" id="ccau:EG346_02000"/>
<evidence type="ECO:0000313" key="3">
    <source>
        <dbReference type="Proteomes" id="UP000273270"/>
    </source>
</evidence>
<gene>
    <name evidence="2" type="ORF">EG346_02000</name>
</gene>
<dbReference type="Proteomes" id="UP000273270">
    <property type="component" value="Chromosome"/>
</dbReference>
<feature type="region of interest" description="Disordered" evidence="1">
    <location>
        <begin position="1"/>
        <end position="51"/>
    </location>
</feature>
<evidence type="ECO:0000256" key="1">
    <source>
        <dbReference type="SAM" id="MobiDB-lite"/>
    </source>
</evidence>
<reference evidence="3" key="1">
    <citation type="submission" date="2018-11" db="EMBL/GenBank/DDBJ databases">
        <title>Proposal to divide the Flavobacteriaceae and reorganize its genera based on Amino Acid Identity values calculated from whole genome sequences.</title>
        <authorList>
            <person name="Nicholson A.C."/>
            <person name="Gulvik C.A."/>
            <person name="Whitney A.M."/>
            <person name="Humrighouse B.W."/>
            <person name="Bell M."/>
            <person name="Holmes B."/>
            <person name="Steigerwalt A.G."/>
            <person name="Villarma A."/>
            <person name="Sheth M."/>
            <person name="Batra D."/>
            <person name="Pryor J."/>
            <person name="Bernardet J.-F."/>
            <person name="Hugo C."/>
            <person name="Kampfer P."/>
            <person name="Newman J."/>
            <person name="McQuiston J.R."/>
        </authorList>
    </citation>
    <scope>NUCLEOTIDE SEQUENCE [LARGE SCALE GENOMIC DNA]</scope>
    <source>
        <strain evidence="3">G0188</strain>
    </source>
</reference>
<organism evidence="2 3">
    <name type="scientific">Chryseobacterium carnipullorum</name>
    <dbReference type="NCBI Taxonomy" id="1124835"/>
    <lineage>
        <taxon>Bacteria</taxon>
        <taxon>Pseudomonadati</taxon>
        <taxon>Bacteroidota</taxon>
        <taxon>Flavobacteriia</taxon>
        <taxon>Flavobacteriales</taxon>
        <taxon>Weeksellaceae</taxon>
        <taxon>Chryseobacterium group</taxon>
        <taxon>Chryseobacterium</taxon>
    </lineage>
</organism>
<dbReference type="EMBL" id="CP033920">
    <property type="protein sequence ID" value="AZA51244.1"/>
    <property type="molecule type" value="Genomic_DNA"/>
</dbReference>
<evidence type="ECO:0000313" key="2">
    <source>
        <dbReference type="EMBL" id="AZA51244.1"/>
    </source>
</evidence>
<sequence>MNATKDHIGNHSTTRRKKAKTTAPTVERVRTMDESDEKQLGSSERPTEISSYVPTSDAFLKTCFMPKLKENEITAKQGKRKSAKTERDFYKSLSQLAMHYEITPIPTQHFNYPYNISLSLWDIKRQLKSKTENWDNIRVIEKGSKTCFAVQERCNTGTILYYVPVRPLYQLLKNKAHRKAACLLLSVCSYLYRIADIPYYRQEGTYLYGIYEMLTDWMEQDEEMDDSHNGKKELQSAEIIGDIMGQKISDPHNLLFFEQRVKGFRPKDRFEKECLALAEKAFQLYCDYPNESIYRNAHYNNNVKSNDVDEDDYYNEETVIAMDKYISFFAESEGLIYDNLMDTINNEFNEYAETQEPMIFKSFDGSNLTDKNLDFENRLFKLLNELCGLLN</sequence>